<dbReference type="PANTHER" id="PTHR45436">
    <property type="entry name" value="SENSOR HISTIDINE KINASE YKOH"/>
    <property type="match status" value="1"/>
</dbReference>
<evidence type="ECO:0000256" key="9">
    <source>
        <dbReference type="ARBA" id="ARBA00023012"/>
    </source>
</evidence>
<keyword evidence="4" id="KW-0597">Phosphoprotein</keyword>
<feature type="transmembrane region" description="Helical" evidence="10">
    <location>
        <begin position="171"/>
        <end position="190"/>
    </location>
</feature>
<dbReference type="SMART" id="SM00388">
    <property type="entry name" value="HisKA"/>
    <property type="match status" value="1"/>
</dbReference>
<organism evidence="13 14">
    <name type="scientific">Roseibium aggregatum (strain ATCC 25650 / DSM 13394 / JCM 20685 / NBRC 16684 / NCIMB 2208 / IAM 12614 / B1)</name>
    <name type="common">Stappia aggregata</name>
    <dbReference type="NCBI Taxonomy" id="384765"/>
    <lineage>
        <taxon>Bacteria</taxon>
        <taxon>Pseudomonadati</taxon>
        <taxon>Pseudomonadota</taxon>
        <taxon>Alphaproteobacteria</taxon>
        <taxon>Hyphomicrobiales</taxon>
        <taxon>Stappiaceae</taxon>
        <taxon>Roseibium</taxon>
    </lineage>
</organism>
<dbReference type="Pfam" id="PF00512">
    <property type="entry name" value="HisKA"/>
    <property type="match status" value="1"/>
</dbReference>
<keyword evidence="7" id="KW-0418">Kinase</keyword>
<evidence type="ECO:0000256" key="10">
    <source>
        <dbReference type="SAM" id="Phobius"/>
    </source>
</evidence>
<evidence type="ECO:0000256" key="1">
    <source>
        <dbReference type="ARBA" id="ARBA00000085"/>
    </source>
</evidence>
<dbReference type="GO" id="GO:0000155">
    <property type="term" value="F:phosphorelay sensor kinase activity"/>
    <property type="evidence" value="ECO:0007669"/>
    <property type="project" value="InterPro"/>
</dbReference>
<comment type="catalytic activity">
    <reaction evidence="1">
        <text>ATP + protein L-histidine = ADP + protein N-phospho-L-histidine.</text>
        <dbReference type="EC" id="2.7.13.3"/>
    </reaction>
</comment>
<accession>A0NY29</accession>
<keyword evidence="10" id="KW-0472">Membrane</keyword>
<keyword evidence="9" id="KW-0902">Two-component regulatory system</keyword>
<comment type="caution">
    <text evidence="13">The sequence shown here is derived from an EMBL/GenBank/DDBJ whole genome shotgun (WGS) entry which is preliminary data.</text>
</comment>
<evidence type="ECO:0000313" key="13">
    <source>
        <dbReference type="EMBL" id="EAV42373.1"/>
    </source>
</evidence>
<evidence type="ECO:0000256" key="2">
    <source>
        <dbReference type="ARBA" id="ARBA00004370"/>
    </source>
</evidence>
<keyword evidence="6 10" id="KW-0812">Transmembrane</keyword>
<dbReference type="SMART" id="SM00387">
    <property type="entry name" value="HATPase_c"/>
    <property type="match status" value="1"/>
</dbReference>
<feature type="domain" description="Histidine kinase" evidence="11">
    <location>
        <begin position="250"/>
        <end position="464"/>
    </location>
</feature>
<dbReference type="InterPro" id="IPR036890">
    <property type="entry name" value="HATPase_C_sf"/>
</dbReference>
<dbReference type="GeneID" id="68848250"/>
<keyword evidence="5" id="KW-0808">Transferase</keyword>
<feature type="domain" description="HAMP" evidence="12">
    <location>
        <begin position="191"/>
        <end position="242"/>
    </location>
</feature>
<dbReference type="AlphaFoldDB" id="A0NY29"/>
<sequence>MTDLIRRLASSSLTARVAFGIAFLLISGGVIVSIAAFAYGREAARSAYDRLLLGAATGIASSITVQDGRPVIELPVSAFELLALAPDDRIGYRIIGVEGETLTGYDEITLPTGRRDIRGGFFDGAFFGEQARFAVVSRRFAERTLNGTVKVVVGQTLRARNEMAYDITRKALYVLAASGLAMVLLSVVVVRSVLQPLERIAGGLTARDPHDLTPLDTSVPRETAVMINALNGFMARLDRQMNSMRHLISDTAHQLRTPVAALRAQAELFTDEPELARKEKIVERIQARTASLGRLLDQLLSQALVIHRGDSARRERVDLRDIALDVFEEGDHAVLNPEFDVILDIGEDPVEVLADAQSLKEALKNLLNNALRYGRSPVRIGASLEGERASIWVEDAGGGPVDGVLAELGSRFNKGARSRQSSSGLGLAIAHSVAHSFDGELLLEKTTSNSFRAALVFAALPEGRT</sequence>
<dbReference type="Gene3D" id="3.30.565.10">
    <property type="entry name" value="Histidine kinase-like ATPase, C-terminal domain"/>
    <property type="match status" value="1"/>
</dbReference>
<evidence type="ECO:0000256" key="7">
    <source>
        <dbReference type="ARBA" id="ARBA00022777"/>
    </source>
</evidence>
<evidence type="ECO:0000256" key="3">
    <source>
        <dbReference type="ARBA" id="ARBA00012438"/>
    </source>
</evidence>
<name>A0NY29_ROSAI</name>
<dbReference type="SUPFAM" id="SSF55874">
    <property type="entry name" value="ATPase domain of HSP90 chaperone/DNA topoisomerase II/histidine kinase"/>
    <property type="match status" value="1"/>
</dbReference>
<evidence type="ECO:0000259" key="11">
    <source>
        <dbReference type="PROSITE" id="PS50109"/>
    </source>
</evidence>
<evidence type="ECO:0000256" key="6">
    <source>
        <dbReference type="ARBA" id="ARBA00022692"/>
    </source>
</evidence>
<dbReference type="OrthoDB" id="913606at2"/>
<gene>
    <name evidence="13" type="ORF">SIAM614_22367</name>
</gene>
<keyword evidence="8 10" id="KW-1133">Transmembrane helix</keyword>
<evidence type="ECO:0000256" key="5">
    <source>
        <dbReference type="ARBA" id="ARBA00022679"/>
    </source>
</evidence>
<dbReference type="InterPro" id="IPR003660">
    <property type="entry name" value="HAMP_dom"/>
</dbReference>
<dbReference type="Proteomes" id="UP000004848">
    <property type="component" value="Unassembled WGS sequence"/>
</dbReference>
<dbReference type="InterPro" id="IPR003661">
    <property type="entry name" value="HisK_dim/P_dom"/>
</dbReference>
<feature type="transmembrane region" description="Helical" evidence="10">
    <location>
        <begin position="17"/>
        <end position="40"/>
    </location>
</feature>
<dbReference type="InterPro" id="IPR005467">
    <property type="entry name" value="His_kinase_dom"/>
</dbReference>
<dbReference type="Pfam" id="PF08521">
    <property type="entry name" value="2CSK_N"/>
    <property type="match status" value="1"/>
</dbReference>
<dbReference type="GO" id="GO:0005886">
    <property type="term" value="C:plasma membrane"/>
    <property type="evidence" value="ECO:0007669"/>
    <property type="project" value="TreeGrafter"/>
</dbReference>
<reference evidence="13 14" key="1">
    <citation type="submission" date="2006-05" db="EMBL/GenBank/DDBJ databases">
        <authorList>
            <person name="King G."/>
            <person name="Ferriera S."/>
            <person name="Johnson J."/>
            <person name="Kravitz S."/>
            <person name="Beeson K."/>
            <person name="Sutton G."/>
            <person name="Rogers Y.-H."/>
            <person name="Friedman R."/>
            <person name="Frazier M."/>
            <person name="Venter J.C."/>
        </authorList>
    </citation>
    <scope>NUCLEOTIDE SEQUENCE [LARGE SCALE GENOMIC DNA]</scope>
    <source>
        <strain evidence="14">ATCC 25650 / DSM 13394 / JCM 20685 / NBRC 16684 / NCIMB 2208 / IAM 12614 / B1</strain>
    </source>
</reference>
<dbReference type="Gene3D" id="1.10.287.130">
    <property type="match status" value="1"/>
</dbReference>
<dbReference type="PROSITE" id="PS50109">
    <property type="entry name" value="HIS_KIN"/>
    <property type="match status" value="1"/>
</dbReference>
<evidence type="ECO:0000256" key="4">
    <source>
        <dbReference type="ARBA" id="ARBA00022553"/>
    </source>
</evidence>
<dbReference type="SUPFAM" id="SSF47384">
    <property type="entry name" value="Homodimeric domain of signal transducing histidine kinase"/>
    <property type="match status" value="1"/>
</dbReference>
<comment type="subcellular location">
    <subcellularLocation>
        <location evidence="2">Membrane</location>
    </subcellularLocation>
</comment>
<protein>
    <recommendedName>
        <fullName evidence="3">histidine kinase</fullName>
        <ecNumber evidence="3">2.7.13.3</ecNumber>
    </recommendedName>
</protein>
<dbReference type="CDD" id="cd00082">
    <property type="entry name" value="HisKA"/>
    <property type="match status" value="1"/>
</dbReference>
<dbReference type="EMBL" id="AAUW01000015">
    <property type="protein sequence ID" value="EAV42373.1"/>
    <property type="molecule type" value="Genomic_DNA"/>
</dbReference>
<dbReference type="InterPro" id="IPR036097">
    <property type="entry name" value="HisK_dim/P_sf"/>
</dbReference>
<dbReference type="EC" id="2.7.13.3" evidence="3"/>
<evidence type="ECO:0000259" key="12">
    <source>
        <dbReference type="PROSITE" id="PS50885"/>
    </source>
</evidence>
<dbReference type="InterPro" id="IPR013727">
    <property type="entry name" value="2CSK_N"/>
</dbReference>
<dbReference type="RefSeq" id="WP_006937321.1">
    <property type="nucleotide sequence ID" value="NZ_AAUW01000015.1"/>
</dbReference>
<dbReference type="PANTHER" id="PTHR45436:SF1">
    <property type="entry name" value="SENSOR PROTEIN QSEC"/>
    <property type="match status" value="1"/>
</dbReference>
<dbReference type="eggNOG" id="COG2205">
    <property type="taxonomic scope" value="Bacteria"/>
</dbReference>
<dbReference type="InterPro" id="IPR050428">
    <property type="entry name" value="TCS_sensor_his_kinase"/>
</dbReference>
<evidence type="ECO:0000256" key="8">
    <source>
        <dbReference type="ARBA" id="ARBA00022989"/>
    </source>
</evidence>
<dbReference type="Pfam" id="PF02518">
    <property type="entry name" value="HATPase_c"/>
    <property type="match status" value="1"/>
</dbReference>
<evidence type="ECO:0000313" key="14">
    <source>
        <dbReference type="Proteomes" id="UP000004848"/>
    </source>
</evidence>
<dbReference type="PROSITE" id="PS50885">
    <property type="entry name" value="HAMP"/>
    <property type="match status" value="1"/>
</dbReference>
<dbReference type="InterPro" id="IPR003594">
    <property type="entry name" value="HATPase_dom"/>
</dbReference>
<proteinExistence type="predicted"/>